<reference evidence="3 4" key="1">
    <citation type="submission" date="2022-10" db="EMBL/GenBank/DDBJ databases">
        <title>Paenibacillus description and whole genome data of maize root bacterial community.</title>
        <authorList>
            <person name="Marton D."/>
            <person name="Farkas M."/>
            <person name="Cserhati M."/>
        </authorList>
    </citation>
    <scope>NUCLEOTIDE SEQUENCE [LARGE SCALE GENOMIC DNA]</scope>
    <source>
        <strain evidence="3 4">P96</strain>
    </source>
</reference>
<organism evidence="3 4">
    <name type="scientific">Paenibacillus zeirhizosphaerae</name>
    <dbReference type="NCBI Taxonomy" id="2987519"/>
    <lineage>
        <taxon>Bacteria</taxon>
        <taxon>Bacillati</taxon>
        <taxon>Bacillota</taxon>
        <taxon>Bacilli</taxon>
        <taxon>Bacillales</taxon>
        <taxon>Paenibacillaceae</taxon>
        <taxon>Paenibacillus</taxon>
    </lineage>
</organism>
<dbReference type="Proteomes" id="UP001241848">
    <property type="component" value="Unassembled WGS sequence"/>
</dbReference>
<dbReference type="InterPro" id="IPR043129">
    <property type="entry name" value="ATPase_NBD"/>
</dbReference>
<gene>
    <name evidence="3" type="ORF">OIN60_00825</name>
</gene>
<dbReference type="SUPFAM" id="SSF53067">
    <property type="entry name" value="Actin-like ATPase domain"/>
    <property type="match status" value="1"/>
</dbReference>
<keyword evidence="2" id="KW-0812">Transmembrane</keyword>
<protein>
    <submittedName>
        <fullName evidence="3">ROK family protein</fullName>
    </submittedName>
</protein>
<keyword evidence="2" id="KW-1133">Transmembrane helix</keyword>
<keyword evidence="2" id="KW-0472">Membrane</keyword>
<dbReference type="EMBL" id="JAPCKK010000001">
    <property type="protein sequence ID" value="MDP4095335.1"/>
    <property type="molecule type" value="Genomic_DNA"/>
</dbReference>
<dbReference type="PANTHER" id="PTHR18964:SF149">
    <property type="entry name" value="BIFUNCTIONAL UDP-N-ACETYLGLUCOSAMINE 2-EPIMERASE_N-ACETYLMANNOSAMINE KINASE"/>
    <property type="match status" value="1"/>
</dbReference>
<feature type="transmembrane region" description="Helical" evidence="2">
    <location>
        <begin position="294"/>
        <end position="321"/>
    </location>
</feature>
<comment type="caution">
    <text evidence="3">The sequence shown here is derived from an EMBL/GenBank/DDBJ whole genome shotgun (WGS) entry which is preliminary data.</text>
</comment>
<dbReference type="Gene3D" id="3.30.420.40">
    <property type="match status" value="2"/>
</dbReference>
<dbReference type="PANTHER" id="PTHR18964">
    <property type="entry name" value="ROK (REPRESSOR, ORF, KINASE) FAMILY"/>
    <property type="match status" value="1"/>
</dbReference>
<dbReference type="PROSITE" id="PS01125">
    <property type="entry name" value="ROK"/>
    <property type="match status" value="1"/>
</dbReference>
<dbReference type="Pfam" id="PF00480">
    <property type="entry name" value="ROK"/>
    <property type="match status" value="1"/>
</dbReference>
<keyword evidence="4" id="KW-1185">Reference proteome</keyword>
<dbReference type="InterPro" id="IPR000600">
    <property type="entry name" value="ROK"/>
</dbReference>
<sequence length="331" mass="34105">MNNLYLGIDLGGTKMLAALIDEQGRIVAKIQEPTFADRGADDVIRRLIVISDALIADESARAGAGSITIRGIGVAVAGVLEPDQGIISLATNLGWHNVQLGPILEKWFHCPVHILNDANAAAFGEWMAGEKAGIQDMIYITVSTGIGAGIISGGRLIQGTTHSAAEFGHITIDRSGPLCACGNRGCVEMYTAGHSIARRAWVAIQAGEPEAAAIAALNGVEPERVTAEHVAVAAKAGNDFAIRLLADAGEALGCGIVTFAHLLNPALIVIGGSVSQSGALLLDPMLAAIRRYGISKVVGSITFASSALGGTAGVIGAALWAREHLALKQTL</sequence>
<dbReference type="RefSeq" id="WP_305752968.1">
    <property type="nucleotide sequence ID" value="NZ_JAPCKK010000001.1"/>
</dbReference>
<evidence type="ECO:0000313" key="4">
    <source>
        <dbReference type="Proteomes" id="UP001241848"/>
    </source>
</evidence>
<name>A0ABT9FKT2_9BACL</name>
<dbReference type="InterPro" id="IPR049874">
    <property type="entry name" value="ROK_cs"/>
</dbReference>
<evidence type="ECO:0000256" key="1">
    <source>
        <dbReference type="ARBA" id="ARBA00006479"/>
    </source>
</evidence>
<comment type="similarity">
    <text evidence="1">Belongs to the ROK (NagC/XylR) family.</text>
</comment>
<evidence type="ECO:0000256" key="2">
    <source>
        <dbReference type="SAM" id="Phobius"/>
    </source>
</evidence>
<evidence type="ECO:0000313" key="3">
    <source>
        <dbReference type="EMBL" id="MDP4095335.1"/>
    </source>
</evidence>
<proteinExistence type="inferred from homology"/>
<accession>A0ABT9FKT2</accession>